<feature type="transmembrane region" description="Helical" evidence="6">
    <location>
        <begin position="73"/>
        <end position="93"/>
    </location>
</feature>
<feature type="non-terminal residue" evidence="7">
    <location>
        <position position="1"/>
    </location>
</feature>
<dbReference type="EMBL" id="DROP01000248">
    <property type="protein sequence ID" value="HHI89033.1"/>
    <property type="molecule type" value="Genomic_DNA"/>
</dbReference>
<proteinExistence type="predicted"/>
<name>A0A7V5NXD8_9PROT</name>
<comment type="subcellular location">
    <subcellularLocation>
        <location evidence="1">Cell membrane</location>
        <topology evidence="1">Multi-pass membrane protein</topology>
    </subcellularLocation>
</comment>
<keyword evidence="2" id="KW-1003">Cell membrane</keyword>
<dbReference type="Pfam" id="PF03706">
    <property type="entry name" value="LPG_synthase_TM"/>
    <property type="match status" value="1"/>
</dbReference>
<evidence type="ECO:0000256" key="4">
    <source>
        <dbReference type="ARBA" id="ARBA00022989"/>
    </source>
</evidence>
<comment type="caution">
    <text evidence="7">The sequence shown here is derived from an EMBL/GenBank/DDBJ whole genome shotgun (WGS) entry which is preliminary data.</text>
</comment>
<feature type="transmembrane region" description="Helical" evidence="6">
    <location>
        <begin position="29"/>
        <end position="52"/>
    </location>
</feature>
<keyword evidence="3 6" id="KW-0812">Transmembrane</keyword>
<gene>
    <name evidence="7" type="ORF">ENK01_03685</name>
</gene>
<evidence type="ECO:0000256" key="6">
    <source>
        <dbReference type="SAM" id="Phobius"/>
    </source>
</evidence>
<sequence>VLVVWALDALRLHWMTPIDHMPYREHLRLAFQSAFVMQFGFGVFSGDGYRVAGYALKSGKVIKPTAHMVASRVAGFTTVAIMSLLASVWVLLFGDAAFAKLGHTIIYSVLLYGGGAAVVLAMILFVLQRRQKALHAKLEEVVHAFSTLTPRIWALSILMVLVRAIGYACILAAIGVHKPFYVPLLASLVATLSSLIPVMGGLGVREGSYTAVTTIFGVPPALGLGAALLMRFVVLIATSFGLLISLVLKPGTTGVDGRG</sequence>
<feature type="transmembrane region" description="Helical" evidence="6">
    <location>
        <begin position="152"/>
        <end position="174"/>
    </location>
</feature>
<keyword evidence="5 6" id="KW-0472">Membrane</keyword>
<reference evidence="7" key="1">
    <citation type="journal article" date="2020" name="mSystems">
        <title>Genome- and Community-Level Interaction Insights into Carbon Utilization and Element Cycling Functions of Hydrothermarchaeota in Hydrothermal Sediment.</title>
        <authorList>
            <person name="Zhou Z."/>
            <person name="Liu Y."/>
            <person name="Xu W."/>
            <person name="Pan J."/>
            <person name="Luo Z.H."/>
            <person name="Li M."/>
        </authorList>
    </citation>
    <scope>NUCLEOTIDE SEQUENCE [LARGE SCALE GENOMIC DNA]</scope>
    <source>
        <strain evidence="7">HyVt-538</strain>
    </source>
</reference>
<dbReference type="AlphaFoldDB" id="A0A7V5NXD8"/>
<feature type="transmembrane region" description="Helical" evidence="6">
    <location>
        <begin position="105"/>
        <end position="127"/>
    </location>
</feature>
<organism evidence="7">
    <name type="scientific">Hellea balneolensis</name>
    <dbReference type="NCBI Taxonomy" id="287478"/>
    <lineage>
        <taxon>Bacteria</taxon>
        <taxon>Pseudomonadati</taxon>
        <taxon>Pseudomonadota</taxon>
        <taxon>Alphaproteobacteria</taxon>
        <taxon>Maricaulales</taxon>
        <taxon>Robiginitomaculaceae</taxon>
        <taxon>Hellea</taxon>
    </lineage>
</organism>
<feature type="transmembrane region" description="Helical" evidence="6">
    <location>
        <begin position="180"/>
        <end position="200"/>
    </location>
</feature>
<dbReference type="Proteomes" id="UP000885806">
    <property type="component" value="Unassembled WGS sequence"/>
</dbReference>
<accession>A0A7V5NXD8</accession>
<evidence type="ECO:0000256" key="3">
    <source>
        <dbReference type="ARBA" id="ARBA00022692"/>
    </source>
</evidence>
<dbReference type="InterPro" id="IPR022791">
    <property type="entry name" value="L-PG_synthase/AglD"/>
</dbReference>
<feature type="transmembrane region" description="Helical" evidence="6">
    <location>
        <begin position="221"/>
        <end position="248"/>
    </location>
</feature>
<evidence type="ECO:0000256" key="5">
    <source>
        <dbReference type="ARBA" id="ARBA00023136"/>
    </source>
</evidence>
<keyword evidence="4 6" id="KW-1133">Transmembrane helix</keyword>
<evidence type="ECO:0000256" key="1">
    <source>
        <dbReference type="ARBA" id="ARBA00004651"/>
    </source>
</evidence>
<evidence type="ECO:0000256" key="2">
    <source>
        <dbReference type="ARBA" id="ARBA00022475"/>
    </source>
</evidence>
<evidence type="ECO:0000313" key="7">
    <source>
        <dbReference type="EMBL" id="HHI89033.1"/>
    </source>
</evidence>
<evidence type="ECO:0008006" key="8">
    <source>
        <dbReference type="Google" id="ProtNLM"/>
    </source>
</evidence>
<protein>
    <recommendedName>
        <fullName evidence="8">Flippase-like domain-containing protein</fullName>
    </recommendedName>
</protein>
<dbReference type="GO" id="GO:0005886">
    <property type="term" value="C:plasma membrane"/>
    <property type="evidence" value="ECO:0007669"/>
    <property type="project" value="UniProtKB-SubCell"/>
</dbReference>